<gene>
    <name evidence="1" type="ORF">FRX31_027705</name>
</gene>
<keyword evidence="2" id="KW-1185">Reference proteome</keyword>
<name>A0A7J6VDL9_THATH</name>
<dbReference type="EMBL" id="JABWDY010034372">
    <property type="protein sequence ID" value="KAF5182708.1"/>
    <property type="molecule type" value="Genomic_DNA"/>
</dbReference>
<dbReference type="Proteomes" id="UP000554482">
    <property type="component" value="Unassembled WGS sequence"/>
</dbReference>
<reference evidence="1 2" key="1">
    <citation type="submission" date="2020-06" db="EMBL/GenBank/DDBJ databases">
        <title>Transcriptomic and genomic resources for Thalictrum thalictroides and T. hernandezii: Facilitating candidate gene discovery in an emerging model plant lineage.</title>
        <authorList>
            <person name="Arias T."/>
            <person name="Riano-Pachon D.M."/>
            <person name="Di Stilio V.S."/>
        </authorList>
    </citation>
    <scope>NUCLEOTIDE SEQUENCE [LARGE SCALE GENOMIC DNA]</scope>
    <source>
        <strain evidence="2">cv. WT478/WT964</strain>
        <tissue evidence="1">Leaves</tissue>
    </source>
</reference>
<evidence type="ECO:0000313" key="1">
    <source>
        <dbReference type="EMBL" id="KAF5182708.1"/>
    </source>
</evidence>
<organism evidence="1 2">
    <name type="scientific">Thalictrum thalictroides</name>
    <name type="common">Rue-anemone</name>
    <name type="synonym">Anemone thalictroides</name>
    <dbReference type="NCBI Taxonomy" id="46969"/>
    <lineage>
        <taxon>Eukaryota</taxon>
        <taxon>Viridiplantae</taxon>
        <taxon>Streptophyta</taxon>
        <taxon>Embryophyta</taxon>
        <taxon>Tracheophyta</taxon>
        <taxon>Spermatophyta</taxon>
        <taxon>Magnoliopsida</taxon>
        <taxon>Ranunculales</taxon>
        <taxon>Ranunculaceae</taxon>
        <taxon>Thalictroideae</taxon>
        <taxon>Thalictrum</taxon>
    </lineage>
</organism>
<proteinExistence type="predicted"/>
<protein>
    <submittedName>
        <fullName evidence="1">Uncharacterized protein</fullName>
    </submittedName>
</protein>
<dbReference type="AlphaFoldDB" id="A0A7J6VDL9"/>
<feature type="non-terminal residue" evidence="1">
    <location>
        <position position="108"/>
    </location>
</feature>
<sequence>MSDDDDDGLESIRQEKYHAHIVDDDVIPENLPHSWIDQKGDIDVNFEEFDENVDYDSPTDKEKADEEFLRKKSKVPDIDTKSDNIIGFNPDVGQKFFTTEQLQLCIKG</sequence>
<evidence type="ECO:0000313" key="2">
    <source>
        <dbReference type="Proteomes" id="UP000554482"/>
    </source>
</evidence>
<comment type="caution">
    <text evidence="1">The sequence shown here is derived from an EMBL/GenBank/DDBJ whole genome shotgun (WGS) entry which is preliminary data.</text>
</comment>
<accession>A0A7J6VDL9</accession>